<protein>
    <submittedName>
        <fullName evidence="4">Multiple sugar-binding periplasmic protein sbpA</fullName>
    </submittedName>
</protein>
<dbReference type="STRING" id="1278298.GCA_000428685_02281"/>
<name>A0A3S4WF22_9ACTO</name>
<evidence type="ECO:0000313" key="5">
    <source>
        <dbReference type="Proteomes" id="UP000276899"/>
    </source>
</evidence>
<dbReference type="SUPFAM" id="SSF53822">
    <property type="entry name" value="Periplasmic binding protein-like I"/>
    <property type="match status" value="1"/>
</dbReference>
<dbReference type="PROSITE" id="PS51318">
    <property type="entry name" value="TAT"/>
    <property type="match status" value="1"/>
</dbReference>
<dbReference type="CDD" id="cd19994">
    <property type="entry name" value="PBP1_ChvE"/>
    <property type="match status" value="1"/>
</dbReference>
<reference evidence="4 5" key="1">
    <citation type="submission" date="2018-12" db="EMBL/GenBank/DDBJ databases">
        <authorList>
            <consortium name="Pathogen Informatics"/>
        </authorList>
    </citation>
    <scope>NUCLEOTIDE SEQUENCE [LARGE SCALE GENOMIC DNA]</scope>
    <source>
        <strain evidence="4 5">NCTC11923</strain>
    </source>
</reference>
<evidence type="ECO:0000256" key="1">
    <source>
        <dbReference type="ARBA" id="ARBA00004196"/>
    </source>
</evidence>
<evidence type="ECO:0000259" key="3">
    <source>
        <dbReference type="Pfam" id="PF13407"/>
    </source>
</evidence>
<proteinExistence type="predicted"/>
<comment type="subcellular location">
    <subcellularLocation>
        <location evidence="1">Cell envelope</location>
    </subcellularLocation>
</comment>
<evidence type="ECO:0000313" key="4">
    <source>
        <dbReference type="EMBL" id="VEG73456.1"/>
    </source>
</evidence>
<dbReference type="Pfam" id="PF13407">
    <property type="entry name" value="Peripla_BP_4"/>
    <property type="match status" value="1"/>
</dbReference>
<dbReference type="GO" id="GO:0030288">
    <property type="term" value="C:outer membrane-bounded periplasmic space"/>
    <property type="evidence" value="ECO:0007669"/>
    <property type="project" value="TreeGrafter"/>
</dbReference>
<dbReference type="Proteomes" id="UP000276899">
    <property type="component" value="Chromosome"/>
</dbReference>
<dbReference type="InterPro" id="IPR025997">
    <property type="entry name" value="SBP_2_dom"/>
</dbReference>
<dbReference type="Gene3D" id="3.40.50.2300">
    <property type="match status" value="2"/>
</dbReference>
<dbReference type="InterPro" id="IPR050555">
    <property type="entry name" value="Bact_Solute-Bind_Prot2"/>
</dbReference>
<dbReference type="EMBL" id="LR134363">
    <property type="protein sequence ID" value="VEG73456.1"/>
    <property type="molecule type" value="Genomic_DNA"/>
</dbReference>
<sequence>MSSSAPPFPPGRAAPSRRTALLATALAAAGLSACTAERTADYYGGAGAGALIGVSMPTKNLERWSRDGANLKELLEDKGYSVELQFADNKVEQQNSQIQTMVNKSPAVIVVGAIDGSALGPVLESAARLGTTVVAYDRLIRDTKAVDYYVTFDNYNVGALQGSYIVDALDLESGAGPFNFEPFAGSPDDNNARFFFEGAWDALSPYISSGQLVCPSGKLPASVDKWQSIGIQAWSNTAAQAEMENRLNSFYSSTTRVDVVLCPNDALALGVSQALSSAGYGGENWPVLTGQDADQANVARIVAGTQSMTVFKDTRLLGERCATMVDQIAKGETVEVNDTESYDNGQLVVPSYLLDPVSVDADNVKEVLVDSGYYSAQEVGLS</sequence>
<evidence type="ECO:0000256" key="2">
    <source>
        <dbReference type="ARBA" id="ARBA00022729"/>
    </source>
</evidence>
<dbReference type="KEGG" id="asla:NCTC11923_00061"/>
<organism evidence="4 5">
    <name type="scientific">Actinomyces slackii</name>
    <dbReference type="NCBI Taxonomy" id="52774"/>
    <lineage>
        <taxon>Bacteria</taxon>
        <taxon>Bacillati</taxon>
        <taxon>Actinomycetota</taxon>
        <taxon>Actinomycetes</taxon>
        <taxon>Actinomycetales</taxon>
        <taxon>Actinomycetaceae</taxon>
        <taxon>Actinomyces</taxon>
    </lineage>
</organism>
<keyword evidence="5" id="KW-1185">Reference proteome</keyword>
<dbReference type="GO" id="GO:0030246">
    <property type="term" value="F:carbohydrate binding"/>
    <property type="evidence" value="ECO:0007669"/>
    <property type="project" value="TreeGrafter"/>
</dbReference>
<dbReference type="InterPro" id="IPR028082">
    <property type="entry name" value="Peripla_BP_I"/>
</dbReference>
<keyword evidence="2" id="KW-0732">Signal</keyword>
<dbReference type="RefSeq" id="WP_051281279.1">
    <property type="nucleotide sequence ID" value="NZ_CBCRWE010000028.1"/>
</dbReference>
<dbReference type="AlphaFoldDB" id="A0A3S4WF22"/>
<dbReference type="PANTHER" id="PTHR30036:SF1">
    <property type="entry name" value="D-XYLOSE-BINDING PERIPLASMIC PROTEIN"/>
    <property type="match status" value="1"/>
</dbReference>
<dbReference type="InterPro" id="IPR006311">
    <property type="entry name" value="TAT_signal"/>
</dbReference>
<gene>
    <name evidence="4" type="primary">sbpA</name>
    <name evidence="4" type="ORF">NCTC11923_00061</name>
</gene>
<dbReference type="PANTHER" id="PTHR30036">
    <property type="entry name" value="D-XYLOSE-BINDING PERIPLASMIC PROTEIN"/>
    <property type="match status" value="1"/>
</dbReference>
<feature type="domain" description="Periplasmic binding protein" evidence="3">
    <location>
        <begin position="52"/>
        <end position="332"/>
    </location>
</feature>
<accession>A0A3S4WF22</accession>